<name>I7JR14_9BURK</name>
<evidence type="ECO:0000259" key="4">
    <source>
        <dbReference type="PROSITE" id="PS50943"/>
    </source>
</evidence>
<evidence type="ECO:0000256" key="1">
    <source>
        <dbReference type="ARBA" id="ARBA00023015"/>
    </source>
</evidence>
<dbReference type="AlphaFoldDB" id="I7JR14"/>
<proteinExistence type="predicted"/>
<keyword evidence="2" id="KW-0238">DNA-binding</keyword>
<dbReference type="PANTHER" id="PTHR36511:SF4">
    <property type="entry name" value="ANTITOXIN MQSA"/>
    <property type="match status" value="1"/>
</dbReference>
<dbReference type="PANTHER" id="PTHR36511">
    <property type="entry name" value="MERR FAMILY BACTERIAL REGULATORY PROTEIN"/>
    <property type="match status" value="1"/>
</dbReference>
<dbReference type="CDD" id="cd00093">
    <property type="entry name" value="HTH_XRE"/>
    <property type="match status" value="1"/>
</dbReference>
<dbReference type="InterPro" id="IPR010982">
    <property type="entry name" value="Lambda_DNA-bd_dom_sf"/>
</dbReference>
<protein>
    <recommendedName>
        <fullName evidence="4">HTH cro/C1-type domain-containing protein</fullName>
    </recommendedName>
</protein>
<dbReference type="InterPro" id="IPR052359">
    <property type="entry name" value="HTH-type_reg/antitoxin"/>
</dbReference>
<dbReference type="InterPro" id="IPR001387">
    <property type="entry name" value="Cro/C1-type_HTH"/>
</dbReference>
<dbReference type="PROSITE" id="PS50943">
    <property type="entry name" value="HTH_CROC1"/>
    <property type="match status" value="1"/>
</dbReference>
<keyword evidence="3" id="KW-0804">Transcription</keyword>
<feature type="domain" description="HTH cro/C1-type" evidence="4">
    <location>
        <begin position="56"/>
        <end position="109"/>
    </location>
</feature>
<sequence>MQVKEKIKNWNVDSIVEAVIKDDPDAEQIRESLTRALHEVKAGKFTSATRINVPKIISIRHRSGLSQAKFANQLGISVNTLKSWEQGQRNPSGAALKLINLIEKRPELISEL</sequence>
<evidence type="ECO:0000256" key="3">
    <source>
        <dbReference type="ARBA" id="ARBA00023163"/>
    </source>
</evidence>
<reference evidence="5" key="1">
    <citation type="journal article" date="2012" name="Vet. Microbiol.">
        <title>Comparative genomic analyses of the Taylorellae.</title>
        <authorList>
            <person name="Hauser H."/>
            <person name="Richter D.C."/>
            <person name="van Tonder A."/>
            <person name="Clark L."/>
            <person name="Preston A."/>
        </authorList>
    </citation>
    <scope>NUCLEOTIDE SEQUENCE</scope>
    <source>
        <strain evidence="5">14/45</strain>
    </source>
</reference>
<evidence type="ECO:0000313" key="5">
    <source>
        <dbReference type="EMBL" id="CCG19125.1"/>
    </source>
</evidence>
<evidence type="ECO:0000256" key="2">
    <source>
        <dbReference type="ARBA" id="ARBA00023125"/>
    </source>
</evidence>
<dbReference type="BioCyc" id="TASI1091495:G13GE-325-MONOMER"/>
<dbReference type="EMBL" id="HE681424">
    <property type="protein sequence ID" value="CCG19125.1"/>
    <property type="molecule type" value="Genomic_DNA"/>
</dbReference>
<dbReference type="GO" id="GO:0003677">
    <property type="term" value="F:DNA binding"/>
    <property type="evidence" value="ECO:0007669"/>
    <property type="project" value="UniProtKB-KW"/>
</dbReference>
<dbReference type="SMART" id="SM00530">
    <property type="entry name" value="HTH_XRE"/>
    <property type="match status" value="1"/>
</dbReference>
<dbReference type="KEGG" id="tat:KUM_0325"/>
<keyword evidence="1" id="KW-0805">Transcription regulation</keyword>
<accession>I7JR14</accession>
<dbReference type="InterPro" id="IPR032758">
    <property type="entry name" value="MqsA/HigA-2"/>
</dbReference>
<gene>
    <name evidence="5" type="ORF">KUM_0325</name>
</gene>
<dbReference type="SUPFAM" id="SSF47413">
    <property type="entry name" value="lambda repressor-like DNA-binding domains"/>
    <property type="match status" value="1"/>
</dbReference>
<dbReference type="Gene3D" id="1.10.260.40">
    <property type="entry name" value="lambda repressor-like DNA-binding domains"/>
    <property type="match status" value="1"/>
</dbReference>
<dbReference type="Pfam" id="PF15731">
    <property type="entry name" value="MqsA_antitoxin"/>
    <property type="match status" value="1"/>
</dbReference>
<organism evidence="5">
    <name type="scientific">Taylorella asinigenitalis 14/45</name>
    <dbReference type="NCBI Taxonomy" id="1091495"/>
    <lineage>
        <taxon>Bacteria</taxon>
        <taxon>Pseudomonadati</taxon>
        <taxon>Pseudomonadota</taxon>
        <taxon>Betaproteobacteria</taxon>
        <taxon>Burkholderiales</taxon>
        <taxon>Alcaligenaceae</taxon>
        <taxon>Taylorella</taxon>
    </lineage>
</organism>
<dbReference type="HOGENOM" id="CLU_144725_3_0_4"/>
<dbReference type="RefSeq" id="WP_015551268.1">
    <property type="nucleotide sequence ID" value="NC_021033.1"/>
</dbReference>